<feature type="transmembrane region" description="Helical" evidence="1">
    <location>
        <begin position="12"/>
        <end position="29"/>
    </location>
</feature>
<comment type="caution">
    <text evidence="2">The sequence shown here is derived from an EMBL/GenBank/DDBJ whole genome shotgun (WGS) entry which is preliminary data.</text>
</comment>
<organism evidence="2 3">
    <name type="scientific">Halomarina salina</name>
    <dbReference type="NCBI Taxonomy" id="1872699"/>
    <lineage>
        <taxon>Archaea</taxon>
        <taxon>Methanobacteriati</taxon>
        <taxon>Methanobacteriota</taxon>
        <taxon>Stenosarchaea group</taxon>
        <taxon>Halobacteria</taxon>
        <taxon>Halobacteriales</taxon>
        <taxon>Natronomonadaceae</taxon>
        <taxon>Halomarina</taxon>
    </lineage>
</organism>
<dbReference type="RefSeq" id="WP_247413762.1">
    <property type="nucleotide sequence ID" value="NZ_JALLGW010000001.1"/>
</dbReference>
<keyword evidence="1" id="KW-1133">Transmembrane helix</keyword>
<name>A0ABD5RJQ8_9EURY</name>
<keyword evidence="3" id="KW-1185">Reference proteome</keyword>
<reference evidence="2 3" key="1">
    <citation type="journal article" date="2019" name="Int. J. Syst. Evol. Microbiol.">
        <title>The Global Catalogue of Microorganisms (GCM) 10K type strain sequencing project: providing services to taxonomists for standard genome sequencing and annotation.</title>
        <authorList>
            <consortium name="The Broad Institute Genomics Platform"/>
            <consortium name="The Broad Institute Genome Sequencing Center for Infectious Disease"/>
            <person name="Wu L."/>
            <person name="Ma J."/>
        </authorList>
    </citation>
    <scope>NUCLEOTIDE SEQUENCE [LARGE SCALE GENOMIC DNA]</scope>
    <source>
        <strain evidence="2 3">CGMCC 1.12543</strain>
    </source>
</reference>
<keyword evidence="1" id="KW-0472">Membrane</keyword>
<gene>
    <name evidence="2" type="ORF">ACFPYI_05800</name>
</gene>
<protein>
    <submittedName>
        <fullName evidence="2">Uncharacterized protein</fullName>
    </submittedName>
</protein>
<accession>A0ABD5RJQ8</accession>
<sequence>MAFPTSWTDPRYLVAVSGVLAVGALAVVLRSSGEFTPLLFGAGVLGVTVIAAAAMVLWPRID</sequence>
<keyword evidence="1" id="KW-0812">Transmembrane</keyword>
<evidence type="ECO:0000313" key="2">
    <source>
        <dbReference type="EMBL" id="MFC5970842.1"/>
    </source>
</evidence>
<evidence type="ECO:0000256" key="1">
    <source>
        <dbReference type="SAM" id="Phobius"/>
    </source>
</evidence>
<evidence type="ECO:0000313" key="3">
    <source>
        <dbReference type="Proteomes" id="UP001596099"/>
    </source>
</evidence>
<dbReference type="EMBL" id="JBHSQH010000001">
    <property type="protein sequence ID" value="MFC5970842.1"/>
    <property type="molecule type" value="Genomic_DNA"/>
</dbReference>
<feature type="transmembrane region" description="Helical" evidence="1">
    <location>
        <begin position="35"/>
        <end position="58"/>
    </location>
</feature>
<dbReference type="Proteomes" id="UP001596099">
    <property type="component" value="Unassembled WGS sequence"/>
</dbReference>
<dbReference type="AlphaFoldDB" id="A0ABD5RJQ8"/>
<proteinExistence type="predicted"/>